<dbReference type="GO" id="GO:0034440">
    <property type="term" value="P:lipid oxidation"/>
    <property type="evidence" value="ECO:0007669"/>
    <property type="project" value="InterPro"/>
</dbReference>
<reference evidence="6 7" key="1">
    <citation type="journal article" date="2020" name="Mol. Plant">
        <title>The Chromosome-Based Rubber Tree Genome Provides New Insights into Spurge Genome Evolution and Rubber Biosynthesis.</title>
        <authorList>
            <person name="Liu J."/>
            <person name="Shi C."/>
            <person name="Shi C.C."/>
            <person name="Li W."/>
            <person name="Zhang Q.J."/>
            <person name="Zhang Y."/>
            <person name="Li K."/>
            <person name="Lu H.F."/>
            <person name="Shi C."/>
            <person name="Zhu S.T."/>
            <person name="Xiao Z.Y."/>
            <person name="Nan H."/>
            <person name="Yue Y."/>
            <person name="Zhu X.G."/>
            <person name="Wu Y."/>
            <person name="Hong X.N."/>
            <person name="Fan G.Y."/>
            <person name="Tong Y."/>
            <person name="Zhang D."/>
            <person name="Mao C.L."/>
            <person name="Liu Y.L."/>
            <person name="Hao S.J."/>
            <person name="Liu W.Q."/>
            <person name="Lv M.Q."/>
            <person name="Zhang H.B."/>
            <person name="Liu Y."/>
            <person name="Hu-Tang G.R."/>
            <person name="Wang J.P."/>
            <person name="Wang J.H."/>
            <person name="Sun Y.H."/>
            <person name="Ni S.B."/>
            <person name="Chen W.B."/>
            <person name="Zhang X.C."/>
            <person name="Jiao Y.N."/>
            <person name="Eichler E.E."/>
            <person name="Li G.H."/>
            <person name="Liu X."/>
            <person name="Gao L.Z."/>
        </authorList>
    </citation>
    <scope>NUCLEOTIDE SEQUENCE [LARGE SCALE GENOMIC DNA]</scope>
    <source>
        <strain evidence="7">cv. GT1</strain>
        <tissue evidence="6">Leaf</tissue>
    </source>
</reference>
<feature type="chain" id="PRO_5025576713" description="Lipoxygenase domain-containing protein" evidence="4">
    <location>
        <begin position="23"/>
        <end position="485"/>
    </location>
</feature>
<dbReference type="InterPro" id="IPR036226">
    <property type="entry name" value="LipOase_C_sf"/>
</dbReference>
<dbReference type="GO" id="GO:0016702">
    <property type="term" value="F:oxidoreductase activity, acting on single donors with incorporation of molecular oxygen, incorporation of two atoms of oxygen"/>
    <property type="evidence" value="ECO:0007669"/>
    <property type="project" value="InterPro"/>
</dbReference>
<evidence type="ECO:0000313" key="6">
    <source>
        <dbReference type="EMBL" id="KAF2300950.1"/>
    </source>
</evidence>
<dbReference type="PANTHER" id="PTHR11771">
    <property type="entry name" value="LIPOXYGENASE"/>
    <property type="match status" value="1"/>
</dbReference>
<evidence type="ECO:0000256" key="4">
    <source>
        <dbReference type="SAM" id="SignalP"/>
    </source>
</evidence>
<comment type="caution">
    <text evidence="6">The sequence shown here is derived from an EMBL/GenBank/DDBJ whole genome shotgun (WGS) entry which is preliminary data.</text>
</comment>
<feature type="domain" description="Lipoxygenase" evidence="5">
    <location>
        <begin position="229"/>
        <end position="485"/>
    </location>
</feature>
<sequence length="485" mass="54841">MLMVLLNPASLLAVTAWISAAAYKNFWRFDMEGLPADLIRRGMAVPDPTQPHGLKLLIEDYPYAQDGLLIWFAIENWVRSYVNRYYSNSSLICNDKELQAWYAESVNVGHADLKHAEWWPTLASVDDLFQSSPPSFGLHLLNMLPLILGTLPSLLQATKFMAVVDTLSTHSPDEEYLGERQQPSIWSGDAEIIESFYEFSAEMRRIEKEIDRKNIDPNFRNRCGAGVLPYELLAPSSSPGVNPLHSLSHIHLDKEGEEDKMALTKEIMGSSLIDKSSIVSKSSKVLFNRSFHQENHFLAKPILVPLQHRKVNLKRAAVRGPVEDYPHGLKLLIDDYPYAQDGPLIRSAIENWVRSYLNRYYPNSSLICNDKELKAWIAESVNVGHADLKHAAWWPTLARVDDLVSIPTTVIWLASGQHAALNFGRYPYGGFVPNIPSLMRKLIPEENDTEYASFVADPQKYFLSALPKLLKATKFIAKIDILSTH</sequence>
<feature type="domain" description="Lipoxygenase" evidence="5">
    <location>
        <begin position="1"/>
        <end position="130"/>
    </location>
</feature>
<keyword evidence="2" id="KW-0223">Dioxygenase</keyword>
<accession>A0A6A6LHK8</accession>
<protein>
    <recommendedName>
        <fullName evidence="5">Lipoxygenase domain-containing protein</fullName>
    </recommendedName>
</protein>
<keyword evidence="3" id="KW-0560">Oxidoreductase</keyword>
<dbReference type="Pfam" id="PF00305">
    <property type="entry name" value="Lipoxygenase"/>
    <property type="match status" value="3"/>
</dbReference>
<dbReference type="Gene3D" id="1.20.245.10">
    <property type="entry name" value="Lipoxygenase-1, Domain 5"/>
    <property type="match status" value="3"/>
</dbReference>
<dbReference type="Proteomes" id="UP000467840">
    <property type="component" value="Chromosome 4"/>
</dbReference>
<evidence type="ECO:0000256" key="3">
    <source>
        <dbReference type="ARBA" id="ARBA00023002"/>
    </source>
</evidence>
<dbReference type="InterPro" id="IPR013819">
    <property type="entry name" value="LipOase_C"/>
</dbReference>
<dbReference type="GO" id="GO:0046872">
    <property type="term" value="F:metal ion binding"/>
    <property type="evidence" value="ECO:0007669"/>
    <property type="project" value="UniProtKB-KW"/>
</dbReference>
<proteinExistence type="predicted"/>
<dbReference type="AlphaFoldDB" id="A0A6A6LHK8"/>
<dbReference type="SUPFAM" id="SSF48484">
    <property type="entry name" value="Lipoxigenase"/>
    <property type="match status" value="2"/>
</dbReference>
<evidence type="ECO:0000259" key="5">
    <source>
        <dbReference type="PROSITE" id="PS51393"/>
    </source>
</evidence>
<evidence type="ECO:0000313" key="7">
    <source>
        <dbReference type="Proteomes" id="UP000467840"/>
    </source>
</evidence>
<name>A0A6A6LHK8_HEVBR</name>
<feature type="signal peptide" evidence="4">
    <location>
        <begin position="1"/>
        <end position="22"/>
    </location>
</feature>
<keyword evidence="4" id="KW-0732">Signal</keyword>
<keyword evidence="7" id="KW-1185">Reference proteome</keyword>
<gene>
    <name evidence="6" type="ORF">GH714_018531</name>
</gene>
<dbReference type="EMBL" id="JAAGAX010000010">
    <property type="protein sequence ID" value="KAF2300950.1"/>
    <property type="molecule type" value="Genomic_DNA"/>
</dbReference>
<evidence type="ECO:0000256" key="2">
    <source>
        <dbReference type="ARBA" id="ARBA00022964"/>
    </source>
</evidence>
<dbReference type="PROSITE" id="PS51393">
    <property type="entry name" value="LIPOXYGENASE_3"/>
    <property type="match status" value="3"/>
</dbReference>
<organism evidence="6 7">
    <name type="scientific">Hevea brasiliensis</name>
    <name type="common">Para rubber tree</name>
    <name type="synonym">Siphonia brasiliensis</name>
    <dbReference type="NCBI Taxonomy" id="3981"/>
    <lineage>
        <taxon>Eukaryota</taxon>
        <taxon>Viridiplantae</taxon>
        <taxon>Streptophyta</taxon>
        <taxon>Embryophyta</taxon>
        <taxon>Tracheophyta</taxon>
        <taxon>Spermatophyta</taxon>
        <taxon>Magnoliopsida</taxon>
        <taxon>eudicotyledons</taxon>
        <taxon>Gunneridae</taxon>
        <taxon>Pentapetalae</taxon>
        <taxon>rosids</taxon>
        <taxon>fabids</taxon>
        <taxon>Malpighiales</taxon>
        <taxon>Euphorbiaceae</taxon>
        <taxon>Crotonoideae</taxon>
        <taxon>Micrandreae</taxon>
        <taxon>Hevea</taxon>
    </lineage>
</organism>
<feature type="domain" description="Lipoxygenase" evidence="5">
    <location>
        <begin position="147"/>
        <end position="228"/>
    </location>
</feature>
<dbReference type="InterPro" id="IPR000907">
    <property type="entry name" value="LipOase"/>
</dbReference>
<keyword evidence="1" id="KW-0479">Metal-binding</keyword>
<evidence type="ECO:0000256" key="1">
    <source>
        <dbReference type="ARBA" id="ARBA00022723"/>
    </source>
</evidence>